<keyword evidence="5" id="KW-1185">Reference proteome</keyword>
<reference evidence="6" key="1">
    <citation type="submission" date="2016-11" db="UniProtKB">
        <authorList>
            <consortium name="WormBaseParasite"/>
        </authorList>
    </citation>
    <scope>IDENTIFICATION</scope>
</reference>
<dbReference type="PANTHER" id="PTHR13923">
    <property type="entry name" value="SEC31-RELATED PROTEIN"/>
    <property type="match status" value="1"/>
</dbReference>
<name>A0A1I7WF15_HETBA</name>
<evidence type="ECO:0000313" key="5">
    <source>
        <dbReference type="Proteomes" id="UP000095283"/>
    </source>
</evidence>
<dbReference type="WBParaSite" id="Hba_03519">
    <property type="protein sequence ID" value="Hba_03519"/>
    <property type="gene ID" value="Hba_03519"/>
</dbReference>
<keyword evidence="4" id="KW-0653">Protein transport</keyword>
<dbReference type="AlphaFoldDB" id="A0A1I7WF15"/>
<accession>A0A1I7WF15</accession>
<dbReference type="Proteomes" id="UP000095283">
    <property type="component" value="Unplaced"/>
</dbReference>
<dbReference type="GO" id="GO:0090110">
    <property type="term" value="P:COPII-coated vesicle cargo loading"/>
    <property type="evidence" value="ECO:0007669"/>
    <property type="project" value="TreeGrafter"/>
</dbReference>
<dbReference type="InterPro" id="IPR015943">
    <property type="entry name" value="WD40/YVTN_repeat-like_dom_sf"/>
</dbReference>
<dbReference type="PANTHER" id="PTHR13923:SF11">
    <property type="entry name" value="SECRETORY 31, ISOFORM D"/>
    <property type="match status" value="1"/>
</dbReference>
<dbReference type="SUPFAM" id="SSF50978">
    <property type="entry name" value="WD40 repeat-like"/>
    <property type="match status" value="1"/>
</dbReference>
<protein>
    <submittedName>
        <fullName evidence="6">WD_REPEATS_REGION domain-containing protein</fullName>
    </submittedName>
</protein>
<dbReference type="InterPro" id="IPR040251">
    <property type="entry name" value="SEC31-like"/>
</dbReference>
<keyword evidence="3" id="KW-0677">Repeat</keyword>
<keyword evidence="1" id="KW-0813">Transport</keyword>
<keyword evidence="2" id="KW-0853">WD repeat</keyword>
<dbReference type="GO" id="GO:0070971">
    <property type="term" value="C:endoplasmic reticulum exit site"/>
    <property type="evidence" value="ECO:0007669"/>
    <property type="project" value="TreeGrafter"/>
</dbReference>
<dbReference type="InterPro" id="IPR036322">
    <property type="entry name" value="WD40_repeat_dom_sf"/>
</dbReference>
<organism evidence="5 6">
    <name type="scientific">Heterorhabditis bacteriophora</name>
    <name type="common">Entomopathogenic nematode worm</name>
    <dbReference type="NCBI Taxonomy" id="37862"/>
    <lineage>
        <taxon>Eukaryota</taxon>
        <taxon>Metazoa</taxon>
        <taxon>Ecdysozoa</taxon>
        <taxon>Nematoda</taxon>
        <taxon>Chromadorea</taxon>
        <taxon>Rhabditida</taxon>
        <taxon>Rhabditina</taxon>
        <taxon>Rhabditomorpha</taxon>
        <taxon>Strongyloidea</taxon>
        <taxon>Heterorhabditidae</taxon>
        <taxon>Heterorhabditis</taxon>
    </lineage>
</organism>
<evidence type="ECO:0000256" key="1">
    <source>
        <dbReference type="ARBA" id="ARBA00022448"/>
    </source>
</evidence>
<sequence length="623" mass="70280">MFNELAWTPHISEAHPSGLIFGGTEDGTVVFFDADKLINRSFTKVENSSLSVLSSRRDHHGHILSVDYSIDRKWAISAGGSAQLLLWDLTNLKTPFSPGVPNFPDQIKRVRWNLSVEQIIASVSSHRCSIWDIRRPGASILEFGEVGGGCDWADISWNPSDSSTLVICSQSDTVPLMQKWDLRYPTAPVMDYAIHHKGVTAINWLVNTSTYFYYFVVILIDDRVRFISWSEVKPNLLAVQYFQHPVQISSVEPIALKKEVGLNLVTKYKMSFPLELSLVPLWVEAAPVGVSFALGGQMVTHYKQWDNITMTWNYCVNIKHVSFDPILYADAIELQNACDNKQLGAFCEDRALASSDHSLLLLWTFLSAQVTNQSRREYIRLLGYNGDDGSSTSPNFKISSTSNEVSHITEELSRMATSQTNGRASVLSDITSDTSLQEVFEQQPQIDWGQIGKIFKNCEELPMFYKYFGDYDSWSILDMMIEGNDEQVVDILLERKDFPSAFLIARQQPILMRRIIDKYLAEDLSTPLRFLAILATNNLDQLIDTFPINEWKRLLGIILAKEDRGRIVKAMKRVTEKLAGGHDSLVSALPAILAGDVQSLLMANRQLSLGWNQDSENSRVAYI</sequence>
<evidence type="ECO:0000256" key="4">
    <source>
        <dbReference type="ARBA" id="ARBA00022927"/>
    </source>
</evidence>
<dbReference type="Gene3D" id="2.130.10.10">
    <property type="entry name" value="YVTN repeat-like/Quinoprotein amine dehydrogenase"/>
    <property type="match status" value="1"/>
</dbReference>
<evidence type="ECO:0000313" key="6">
    <source>
        <dbReference type="WBParaSite" id="Hba_03519"/>
    </source>
</evidence>
<dbReference type="GO" id="GO:0015031">
    <property type="term" value="P:protein transport"/>
    <property type="evidence" value="ECO:0007669"/>
    <property type="project" value="UniProtKB-KW"/>
</dbReference>
<dbReference type="GO" id="GO:0005198">
    <property type="term" value="F:structural molecule activity"/>
    <property type="evidence" value="ECO:0007669"/>
    <property type="project" value="TreeGrafter"/>
</dbReference>
<dbReference type="Gene3D" id="1.25.40.1030">
    <property type="match status" value="1"/>
</dbReference>
<evidence type="ECO:0000256" key="3">
    <source>
        <dbReference type="ARBA" id="ARBA00022737"/>
    </source>
</evidence>
<proteinExistence type="predicted"/>
<dbReference type="GO" id="GO:0030127">
    <property type="term" value="C:COPII vesicle coat"/>
    <property type="evidence" value="ECO:0007669"/>
    <property type="project" value="TreeGrafter"/>
</dbReference>
<dbReference type="GO" id="GO:0007029">
    <property type="term" value="P:endoplasmic reticulum organization"/>
    <property type="evidence" value="ECO:0007669"/>
    <property type="project" value="TreeGrafter"/>
</dbReference>
<evidence type="ECO:0000256" key="2">
    <source>
        <dbReference type="ARBA" id="ARBA00022574"/>
    </source>
</evidence>